<evidence type="ECO:0000256" key="6">
    <source>
        <dbReference type="SAM" id="Phobius"/>
    </source>
</evidence>
<dbReference type="PANTHER" id="PTHR43738:SF2">
    <property type="entry name" value="ABC TRANSPORTER PERMEASE"/>
    <property type="match status" value="1"/>
</dbReference>
<evidence type="ECO:0000256" key="1">
    <source>
        <dbReference type="ARBA" id="ARBA00004651"/>
    </source>
</evidence>
<name>A0A518AMK9_9BACT</name>
<evidence type="ECO:0000259" key="7">
    <source>
        <dbReference type="Pfam" id="PF02687"/>
    </source>
</evidence>
<dbReference type="KEGG" id="amuc:Pan181_21640"/>
<dbReference type="Pfam" id="PF02687">
    <property type="entry name" value="FtsX"/>
    <property type="match status" value="2"/>
</dbReference>
<proteinExistence type="predicted"/>
<gene>
    <name evidence="9" type="ORF">Pan181_21640</name>
</gene>
<organism evidence="9 10">
    <name type="scientific">Aeoliella mucimassa</name>
    <dbReference type="NCBI Taxonomy" id="2527972"/>
    <lineage>
        <taxon>Bacteria</taxon>
        <taxon>Pseudomonadati</taxon>
        <taxon>Planctomycetota</taxon>
        <taxon>Planctomycetia</taxon>
        <taxon>Pirellulales</taxon>
        <taxon>Lacipirellulaceae</taxon>
        <taxon>Aeoliella</taxon>
    </lineage>
</organism>
<feature type="transmembrane region" description="Helical" evidence="6">
    <location>
        <begin position="684"/>
        <end position="704"/>
    </location>
</feature>
<evidence type="ECO:0000256" key="2">
    <source>
        <dbReference type="ARBA" id="ARBA00022475"/>
    </source>
</evidence>
<dbReference type="EMBL" id="CP036278">
    <property type="protein sequence ID" value="QDU55962.1"/>
    <property type="molecule type" value="Genomic_DNA"/>
</dbReference>
<keyword evidence="10" id="KW-1185">Reference proteome</keyword>
<accession>A0A518AMK9</accession>
<dbReference type="GO" id="GO:0005886">
    <property type="term" value="C:plasma membrane"/>
    <property type="evidence" value="ECO:0007669"/>
    <property type="project" value="UniProtKB-SubCell"/>
</dbReference>
<dbReference type="InterPro" id="IPR051125">
    <property type="entry name" value="ABC-4/HrtB_transporter"/>
</dbReference>
<feature type="domain" description="MacB-like periplasmic core" evidence="8">
    <location>
        <begin position="6"/>
        <end position="205"/>
    </location>
</feature>
<feature type="transmembrane region" description="Helical" evidence="6">
    <location>
        <begin position="1040"/>
        <end position="1066"/>
    </location>
</feature>
<evidence type="ECO:0000313" key="9">
    <source>
        <dbReference type="EMBL" id="QDU55962.1"/>
    </source>
</evidence>
<feature type="transmembrane region" description="Helical" evidence="6">
    <location>
        <begin position="740"/>
        <end position="761"/>
    </location>
</feature>
<comment type="subcellular location">
    <subcellularLocation>
        <location evidence="1">Cell membrane</location>
        <topology evidence="1">Multi-pass membrane protein</topology>
    </subcellularLocation>
</comment>
<keyword evidence="2" id="KW-1003">Cell membrane</keyword>
<evidence type="ECO:0000256" key="5">
    <source>
        <dbReference type="ARBA" id="ARBA00023136"/>
    </source>
</evidence>
<feature type="transmembrane region" description="Helical" evidence="6">
    <location>
        <begin position="660"/>
        <end position="678"/>
    </location>
</feature>
<dbReference type="PANTHER" id="PTHR43738">
    <property type="entry name" value="ABC TRANSPORTER, MEMBRANE PROTEIN"/>
    <property type="match status" value="1"/>
</dbReference>
<feature type="domain" description="ABC3 transporter permease C-terminal" evidence="7">
    <location>
        <begin position="513"/>
        <end position="636"/>
    </location>
</feature>
<feature type="transmembrane region" description="Helical" evidence="6">
    <location>
        <begin position="1078"/>
        <end position="1099"/>
    </location>
</feature>
<dbReference type="Proteomes" id="UP000315750">
    <property type="component" value="Chromosome"/>
</dbReference>
<keyword evidence="3 6" id="KW-0812">Transmembrane</keyword>
<feature type="transmembrane region" description="Helical" evidence="6">
    <location>
        <begin position="509"/>
        <end position="529"/>
    </location>
</feature>
<protein>
    <submittedName>
        <fullName evidence="9">FtsX-like permease family protein</fullName>
    </submittedName>
</protein>
<dbReference type="InterPro" id="IPR003838">
    <property type="entry name" value="ABC3_permease_C"/>
</dbReference>
<evidence type="ECO:0000256" key="4">
    <source>
        <dbReference type="ARBA" id="ARBA00022989"/>
    </source>
</evidence>
<evidence type="ECO:0000313" key="10">
    <source>
        <dbReference type="Proteomes" id="UP000315750"/>
    </source>
</evidence>
<feature type="transmembrane region" description="Helical" evidence="6">
    <location>
        <begin position="998"/>
        <end position="1019"/>
    </location>
</feature>
<keyword evidence="4 6" id="KW-1133">Transmembrane helix</keyword>
<dbReference type="InterPro" id="IPR025857">
    <property type="entry name" value="MacB_PCD"/>
</dbReference>
<dbReference type="Pfam" id="PF12704">
    <property type="entry name" value="MacB_PCD"/>
    <property type="match status" value="1"/>
</dbReference>
<feature type="transmembrane region" description="Helical" evidence="6">
    <location>
        <begin position="607"/>
        <end position="628"/>
    </location>
</feature>
<sequence length="1115" mass="120536">MHLAVIAAVAIVTAVITGALVVGDSVRGSLRDLTLQRLGHIDRAAVSPRLFRDQLATELTEARGFDEHFTGAQPALLLKGSATMQADDKTRRASNLNLYGVADAFWSIGEFDPRSEPSAEGVWLTAQVADDLQAKPGDEIVLQLPLMSEVPADSPLGEKVDTIAGQRFRVAGVLPDRGLARFGMQPSQRPPRAVFVPLTELATAIDQPGKANALLVTSEQVTKPTGDDASQWLDDNYRPRLADYGIQVVEYGKTLQIESSELVLPPLVVSAADKVLADDNLQPVVTYLANTIRIGDRKVPYSTVTGVDSNALLGPLLNEQGEPLKLADDEVVLNRWAADQLEAKVGDTVTLRYYEPESTHGNLREHEPPLELKLVAIAELKTADGQPTLAADPHLTPQLKGVTDQESISDWDLPFELTERITQADEDYWDDYSTTPKAFISLTLAKQQWQTRWGSISLIRLAASEEATVSNVKHLLRNELDPKTLGMAMLPVKQQGLTAASGTTPFDGLFLGFSMFLIAAAIMLLVLLFRLAMEERAREVGLLTAVGFAPAKTARFLGIEAMVVAVTGALIGVLVGVFYAWCMVTGLKTLWVDAIVTPFLEVHVGSWSIPTGFLLGLATAGLTTWRTLRSVLKQSPRSLLAGSMQDDSSLQVSSKPRRRWPVAEAMLVAAGGMAAWGTTLSGEAQAGTFFGVGALVLTGVLLLVRRHWRRQAYGRHRATGMSLVGLAATNLARQPGRSTLTMGLVASASFLLLAISAFRLAPSEAGTGNYDWYATTDAPVHYDLGTEQGQLELAFRDDEMDRLGGCTVESLRVHGGEDASCLNLYRTAQPRVLGVRDAGRVMNNFAWSKTDWSPEAPPDLNIDLGKDDHDQPVVPVVLDLATAMYSLHLSGSVGDQLTIVDSNDQPVTLEVVGLLQNSILQGDLIVSDEHFRRMYPNESGSQLFLIREKQQPAADAMPLDTLLENRLADYGMDVENAKVRLASFLAVQNTYLTTFQSLGGLGLLLGTIGLAVVQLRNVLERRGELALMQAVGYRRRRVVWLVLLENLALVAGGLLLGALAAVLALIPQLGTYQTALPWGTAAALLAIVTLVGLLATWLATRGTLRQAILPALRGD</sequence>
<evidence type="ECO:0000259" key="8">
    <source>
        <dbReference type="Pfam" id="PF12704"/>
    </source>
</evidence>
<evidence type="ECO:0000256" key="3">
    <source>
        <dbReference type="ARBA" id="ARBA00022692"/>
    </source>
</evidence>
<dbReference type="AlphaFoldDB" id="A0A518AMK9"/>
<keyword evidence="5 6" id="KW-0472">Membrane</keyword>
<reference evidence="9 10" key="1">
    <citation type="submission" date="2019-02" db="EMBL/GenBank/DDBJ databases">
        <title>Deep-cultivation of Planctomycetes and their phenomic and genomic characterization uncovers novel biology.</title>
        <authorList>
            <person name="Wiegand S."/>
            <person name="Jogler M."/>
            <person name="Boedeker C."/>
            <person name="Pinto D."/>
            <person name="Vollmers J."/>
            <person name="Rivas-Marin E."/>
            <person name="Kohn T."/>
            <person name="Peeters S.H."/>
            <person name="Heuer A."/>
            <person name="Rast P."/>
            <person name="Oberbeckmann S."/>
            <person name="Bunk B."/>
            <person name="Jeske O."/>
            <person name="Meyerdierks A."/>
            <person name="Storesund J.E."/>
            <person name="Kallscheuer N."/>
            <person name="Luecker S."/>
            <person name="Lage O.M."/>
            <person name="Pohl T."/>
            <person name="Merkel B.J."/>
            <person name="Hornburger P."/>
            <person name="Mueller R.-W."/>
            <person name="Bruemmer F."/>
            <person name="Labrenz M."/>
            <person name="Spormann A.M."/>
            <person name="Op den Camp H."/>
            <person name="Overmann J."/>
            <person name="Amann R."/>
            <person name="Jetten M.S.M."/>
            <person name="Mascher T."/>
            <person name="Medema M.H."/>
            <person name="Devos D.P."/>
            <person name="Kaster A.-K."/>
            <person name="Ovreas L."/>
            <person name="Rohde M."/>
            <person name="Galperin M.Y."/>
            <person name="Jogler C."/>
        </authorList>
    </citation>
    <scope>NUCLEOTIDE SEQUENCE [LARGE SCALE GENOMIC DNA]</scope>
    <source>
        <strain evidence="9 10">Pan181</strain>
    </source>
</reference>
<feature type="domain" description="ABC3 transporter permease C-terminal" evidence="7">
    <location>
        <begin position="999"/>
        <end position="1105"/>
    </location>
</feature>
<feature type="transmembrane region" description="Helical" evidence="6">
    <location>
        <begin position="562"/>
        <end position="587"/>
    </location>
</feature>